<evidence type="ECO:0000313" key="1">
    <source>
        <dbReference type="EMBL" id="STO61044.1"/>
    </source>
</evidence>
<dbReference type="EMBL" id="UGHF01000001">
    <property type="protein sequence ID" value="STO61044.1"/>
    <property type="molecule type" value="Genomic_DNA"/>
</dbReference>
<dbReference type="Proteomes" id="UP000254329">
    <property type="component" value="Unassembled WGS sequence"/>
</dbReference>
<organism evidence="1 2">
    <name type="scientific">Canicola haemoglobinophilus</name>
    <dbReference type="NCBI Taxonomy" id="733"/>
    <lineage>
        <taxon>Bacteria</taxon>
        <taxon>Pseudomonadati</taxon>
        <taxon>Pseudomonadota</taxon>
        <taxon>Gammaproteobacteria</taxon>
        <taxon>Pasteurellales</taxon>
        <taxon>Pasteurellaceae</taxon>
        <taxon>Canicola</taxon>
    </lineage>
</organism>
<keyword evidence="2" id="KW-1185">Reference proteome</keyword>
<dbReference type="RefSeq" id="WP_078218201.1">
    <property type="nucleotide sequence ID" value="NZ_MUXZ01000010.1"/>
</dbReference>
<protein>
    <submittedName>
        <fullName evidence="1">Uncharacterized protein</fullName>
    </submittedName>
</protein>
<proteinExistence type="predicted"/>
<gene>
    <name evidence="1" type="ORF">NCTC1659_02351</name>
</gene>
<sequence>MNNPTFELIKPFYPNPSEWHKLEDKLNEFQALLSLNAAMLIAYENIKNINVISDLNGIHAIYQEKLEDEFSKLFSFIQAQGGEQ</sequence>
<evidence type="ECO:0000313" key="2">
    <source>
        <dbReference type="Proteomes" id="UP000254329"/>
    </source>
</evidence>
<name>A0A1V4B1V3_9PAST</name>
<dbReference type="STRING" id="733.B0186_04505"/>
<dbReference type="AlphaFoldDB" id="A0A1V4B1V3"/>
<reference evidence="1 2" key="1">
    <citation type="submission" date="2018-06" db="EMBL/GenBank/DDBJ databases">
        <authorList>
            <consortium name="Pathogen Informatics"/>
            <person name="Doyle S."/>
        </authorList>
    </citation>
    <scope>NUCLEOTIDE SEQUENCE [LARGE SCALE GENOMIC DNA]</scope>
    <source>
        <strain evidence="1 2">NCTC1659</strain>
    </source>
</reference>
<accession>A0A1V4B1V3</accession>